<reference evidence="15" key="1">
    <citation type="submission" date="2017-02" db="UniProtKB">
        <authorList>
            <consortium name="WormBaseParasite"/>
        </authorList>
    </citation>
    <scope>IDENTIFICATION</scope>
</reference>
<comment type="cofactor">
    <cofactor evidence="13">
        <name>Mn(2+)</name>
        <dbReference type="ChEBI" id="CHEBI:29035"/>
    </cofactor>
    <cofactor evidence="13">
        <name>Co(2+)</name>
        <dbReference type="ChEBI" id="CHEBI:48828"/>
    </cofactor>
    <text evidence="13">Divalent metal cations. Mn(2+) or Co(2+).</text>
</comment>
<keyword evidence="6 13" id="KW-0479">Metal-binding</keyword>
<protein>
    <recommendedName>
        <fullName evidence="13">Metalloprotease TIKI homolog</fullName>
        <ecNumber evidence="13">3.4.-.-</ecNumber>
    </recommendedName>
</protein>
<dbReference type="GO" id="GO:0046872">
    <property type="term" value="F:metal ion binding"/>
    <property type="evidence" value="ECO:0007669"/>
    <property type="project" value="UniProtKB-UniRule"/>
</dbReference>
<keyword evidence="10 13" id="KW-0482">Metalloprotease</keyword>
<evidence type="ECO:0000256" key="12">
    <source>
        <dbReference type="ARBA" id="ARBA00023180"/>
    </source>
</evidence>
<evidence type="ECO:0000256" key="7">
    <source>
        <dbReference type="ARBA" id="ARBA00022729"/>
    </source>
</evidence>
<dbReference type="GO" id="GO:0005886">
    <property type="term" value="C:plasma membrane"/>
    <property type="evidence" value="ECO:0007669"/>
    <property type="project" value="UniProtKB-SubCell"/>
</dbReference>
<evidence type="ECO:0000256" key="1">
    <source>
        <dbReference type="ARBA" id="ARBA00001941"/>
    </source>
</evidence>
<dbReference type="GO" id="GO:0006508">
    <property type="term" value="P:proteolysis"/>
    <property type="evidence" value="ECO:0007669"/>
    <property type="project" value="UniProtKB-KW"/>
</dbReference>
<dbReference type="AlphaFoldDB" id="A0A0R3S0F1"/>
<keyword evidence="12" id="KW-0325">Glycoprotein</keyword>
<evidence type="ECO:0000313" key="14">
    <source>
        <dbReference type="Proteomes" id="UP000050640"/>
    </source>
</evidence>
<evidence type="ECO:0000256" key="4">
    <source>
        <dbReference type="ARBA" id="ARBA00022670"/>
    </source>
</evidence>
<keyword evidence="14" id="KW-1185">Reference proteome</keyword>
<evidence type="ECO:0000256" key="8">
    <source>
        <dbReference type="ARBA" id="ARBA00022801"/>
    </source>
</evidence>
<evidence type="ECO:0000313" key="15">
    <source>
        <dbReference type="WBParaSite" id="EEL_0000809701-mRNA-1"/>
    </source>
</evidence>
<keyword evidence="9" id="KW-1133">Transmembrane helix</keyword>
<keyword evidence="8 13" id="KW-0378">Hydrolase</keyword>
<dbReference type="PANTHER" id="PTHR31120:SF6">
    <property type="entry name" value="METALLOPROTEASE TIKI HOMOLOG"/>
    <property type="match status" value="1"/>
</dbReference>
<evidence type="ECO:0000256" key="6">
    <source>
        <dbReference type="ARBA" id="ARBA00022723"/>
    </source>
</evidence>
<dbReference type="InterPro" id="IPR002816">
    <property type="entry name" value="TraB/PrgY/GumN_fam"/>
</dbReference>
<dbReference type="PANTHER" id="PTHR31120">
    <property type="entry name" value="METALLOPROTEASE TIKI"/>
    <property type="match status" value="1"/>
</dbReference>
<keyword evidence="13" id="KW-1003">Cell membrane</keyword>
<dbReference type="Proteomes" id="UP000050640">
    <property type="component" value="Unplaced"/>
</dbReference>
<evidence type="ECO:0000256" key="10">
    <source>
        <dbReference type="ARBA" id="ARBA00023049"/>
    </source>
</evidence>
<comment type="subcellular location">
    <subcellularLocation>
        <location evidence="13">Cell membrane</location>
        <topology evidence="13">Single-pass type I membrane protein</topology>
    </subcellularLocation>
    <subcellularLocation>
        <location evidence="2">Membrane</location>
        <topology evidence="2">Single-pass type I membrane protein</topology>
    </subcellularLocation>
</comment>
<proteinExistence type="inferred from homology"/>
<dbReference type="EC" id="3.4.-.-" evidence="13"/>
<name>A0A0R3S0F1_9BILA</name>
<evidence type="ECO:0000256" key="5">
    <source>
        <dbReference type="ARBA" id="ARBA00022692"/>
    </source>
</evidence>
<dbReference type="InterPro" id="IPR040230">
    <property type="entry name" value="TIKI1/2-like"/>
</dbReference>
<dbReference type="WBParaSite" id="EEL_0000809701-mRNA-1">
    <property type="protein sequence ID" value="EEL_0000809701-mRNA-1"/>
    <property type="gene ID" value="EEL_0000809701"/>
</dbReference>
<dbReference type="Pfam" id="PF01963">
    <property type="entry name" value="TraB_PrgY_gumN"/>
    <property type="match status" value="1"/>
</dbReference>
<comment type="function">
    <text evidence="13">Metalloprotease that acts as a negative regulator of the Wnt signaling pathway.</text>
</comment>
<keyword evidence="7 13" id="KW-0732">Signal</keyword>
<evidence type="ECO:0000256" key="11">
    <source>
        <dbReference type="ARBA" id="ARBA00023136"/>
    </source>
</evidence>
<comment type="cofactor">
    <cofactor evidence="1">
        <name>Co(2+)</name>
        <dbReference type="ChEBI" id="CHEBI:48828"/>
    </cofactor>
</comment>
<evidence type="ECO:0000256" key="13">
    <source>
        <dbReference type="RuleBase" id="RU369069"/>
    </source>
</evidence>
<keyword evidence="13" id="KW-0879">Wnt signaling pathway</keyword>
<sequence length="98" mass="11234">MYHLPKSGNKAISEKVKTAFARSDSVVFELDLYNANTIERLSECKNIPGGGTVKDYLSPRLYLRLEHCIYLFYFSPRIFHYQNCSSINALHSQLTVSL</sequence>
<dbReference type="GO" id="GO:0030178">
    <property type="term" value="P:negative regulation of Wnt signaling pathway"/>
    <property type="evidence" value="ECO:0007669"/>
    <property type="project" value="UniProtKB-UniRule"/>
</dbReference>
<keyword evidence="5" id="KW-0812">Transmembrane</keyword>
<evidence type="ECO:0000256" key="9">
    <source>
        <dbReference type="ARBA" id="ARBA00022989"/>
    </source>
</evidence>
<keyword evidence="4 13" id="KW-0645">Protease</keyword>
<comment type="similarity">
    <text evidence="3 13">Belongs to the TIKI family.</text>
</comment>
<dbReference type="GO" id="GO:0016055">
    <property type="term" value="P:Wnt signaling pathway"/>
    <property type="evidence" value="ECO:0007669"/>
    <property type="project" value="UniProtKB-KW"/>
</dbReference>
<evidence type="ECO:0000256" key="2">
    <source>
        <dbReference type="ARBA" id="ARBA00004479"/>
    </source>
</evidence>
<accession>A0A0R3S0F1</accession>
<evidence type="ECO:0000256" key="3">
    <source>
        <dbReference type="ARBA" id="ARBA00008261"/>
    </source>
</evidence>
<organism evidence="14 15">
    <name type="scientific">Elaeophora elaphi</name>
    <dbReference type="NCBI Taxonomy" id="1147741"/>
    <lineage>
        <taxon>Eukaryota</taxon>
        <taxon>Metazoa</taxon>
        <taxon>Ecdysozoa</taxon>
        <taxon>Nematoda</taxon>
        <taxon>Chromadorea</taxon>
        <taxon>Rhabditida</taxon>
        <taxon>Spirurina</taxon>
        <taxon>Spiruromorpha</taxon>
        <taxon>Filarioidea</taxon>
        <taxon>Onchocercidae</taxon>
        <taxon>Elaeophora</taxon>
    </lineage>
</organism>
<keyword evidence="11" id="KW-0472">Membrane</keyword>
<dbReference type="GO" id="GO:0004222">
    <property type="term" value="F:metalloendopeptidase activity"/>
    <property type="evidence" value="ECO:0007669"/>
    <property type="project" value="UniProtKB-UniRule"/>
</dbReference>